<keyword evidence="6" id="KW-1185">Reference proteome</keyword>
<feature type="signal peptide" evidence="4">
    <location>
        <begin position="1"/>
        <end position="20"/>
    </location>
</feature>
<keyword evidence="4" id="KW-0732">Signal</keyword>
<dbReference type="InterPro" id="IPR003782">
    <property type="entry name" value="SCO1/SenC"/>
</dbReference>
<name>A0A2S8SCB1_9RHOB</name>
<dbReference type="PANTHER" id="PTHR12151">
    <property type="entry name" value="ELECTRON TRANSPORT PROTIN SCO1/SENC FAMILY MEMBER"/>
    <property type="match status" value="1"/>
</dbReference>
<evidence type="ECO:0000256" key="1">
    <source>
        <dbReference type="ARBA" id="ARBA00010996"/>
    </source>
</evidence>
<evidence type="ECO:0000256" key="4">
    <source>
        <dbReference type="SAM" id="SignalP"/>
    </source>
</evidence>
<dbReference type="Gene3D" id="3.40.30.10">
    <property type="entry name" value="Glutaredoxin"/>
    <property type="match status" value="1"/>
</dbReference>
<dbReference type="Pfam" id="PF02630">
    <property type="entry name" value="SCO1-SenC"/>
    <property type="match status" value="1"/>
</dbReference>
<evidence type="ECO:0000256" key="3">
    <source>
        <dbReference type="PIRSR" id="PIRSR603782-2"/>
    </source>
</evidence>
<dbReference type="CDD" id="cd02968">
    <property type="entry name" value="SCO"/>
    <property type="match status" value="1"/>
</dbReference>
<accession>A0A2S8SCB1</accession>
<feature type="binding site" evidence="2">
    <location>
        <position position="82"/>
    </location>
    <ligand>
        <name>Cu cation</name>
        <dbReference type="ChEBI" id="CHEBI:23378"/>
    </ligand>
</feature>
<dbReference type="OrthoDB" id="5296507at2"/>
<proteinExistence type="inferred from homology"/>
<comment type="similarity">
    <text evidence="1">Belongs to the SCO1/2 family.</text>
</comment>
<evidence type="ECO:0000256" key="2">
    <source>
        <dbReference type="PIRSR" id="PIRSR603782-1"/>
    </source>
</evidence>
<dbReference type="Proteomes" id="UP000238338">
    <property type="component" value="Unassembled WGS sequence"/>
</dbReference>
<gene>
    <name evidence="5" type="ORF">LX70_00211</name>
</gene>
<dbReference type="SUPFAM" id="SSF52833">
    <property type="entry name" value="Thioredoxin-like"/>
    <property type="match status" value="1"/>
</dbReference>
<reference evidence="5 6" key="1">
    <citation type="submission" date="2018-02" db="EMBL/GenBank/DDBJ databases">
        <title>Genomic Encyclopedia of Archaeal and Bacterial Type Strains, Phase II (KMG-II): from individual species to whole genera.</title>
        <authorList>
            <person name="Goeker M."/>
        </authorList>
    </citation>
    <scope>NUCLEOTIDE SEQUENCE [LARGE SCALE GENOMIC DNA]</scope>
    <source>
        <strain evidence="5 6">DSM 18921</strain>
    </source>
</reference>
<protein>
    <submittedName>
        <fullName evidence="5">Protein SCO1/2</fullName>
    </submittedName>
</protein>
<evidence type="ECO:0000313" key="6">
    <source>
        <dbReference type="Proteomes" id="UP000238338"/>
    </source>
</evidence>
<dbReference type="AlphaFoldDB" id="A0A2S8SCB1"/>
<dbReference type="InterPro" id="IPR036249">
    <property type="entry name" value="Thioredoxin-like_sf"/>
</dbReference>
<feature type="disulfide bond" description="Redox-active" evidence="3">
    <location>
        <begin position="78"/>
        <end position="82"/>
    </location>
</feature>
<keyword evidence="2" id="KW-0186">Copper</keyword>
<dbReference type="EMBL" id="PVEP01000001">
    <property type="protein sequence ID" value="PQV58399.1"/>
    <property type="molecule type" value="Genomic_DNA"/>
</dbReference>
<feature type="chain" id="PRO_5015618301" evidence="4">
    <location>
        <begin position="21"/>
        <end position="194"/>
    </location>
</feature>
<organism evidence="5 6">
    <name type="scientific">Albidovulum denitrificans</name>
    <dbReference type="NCBI Taxonomy" id="404881"/>
    <lineage>
        <taxon>Bacteria</taxon>
        <taxon>Pseudomonadati</taxon>
        <taxon>Pseudomonadota</taxon>
        <taxon>Alphaproteobacteria</taxon>
        <taxon>Rhodobacterales</taxon>
        <taxon>Paracoccaceae</taxon>
        <taxon>Albidovulum</taxon>
    </lineage>
</organism>
<keyword evidence="3" id="KW-1015">Disulfide bond</keyword>
<dbReference type="RefSeq" id="WP_105512684.1">
    <property type="nucleotide sequence ID" value="NZ_PVEP01000001.1"/>
</dbReference>
<evidence type="ECO:0000313" key="5">
    <source>
        <dbReference type="EMBL" id="PQV58399.1"/>
    </source>
</evidence>
<comment type="caution">
    <text evidence="5">The sequence shown here is derived from an EMBL/GenBank/DDBJ whole genome shotgun (WGS) entry which is preliminary data.</text>
</comment>
<dbReference type="PANTHER" id="PTHR12151:SF25">
    <property type="entry name" value="LINALOOL DEHYDRATASE_ISOMERASE DOMAIN-CONTAINING PROTEIN"/>
    <property type="match status" value="1"/>
</dbReference>
<dbReference type="GO" id="GO:0046872">
    <property type="term" value="F:metal ion binding"/>
    <property type="evidence" value="ECO:0007669"/>
    <property type="project" value="UniProtKB-KW"/>
</dbReference>
<keyword evidence="2" id="KW-0479">Metal-binding</keyword>
<feature type="binding site" evidence="2">
    <location>
        <position position="78"/>
    </location>
    <ligand>
        <name>Cu cation</name>
        <dbReference type="ChEBI" id="CHEBI:23378"/>
    </ligand>
</feature>
<sequence>MKRPALVLAGALALALTAYAIAEIRGPKIAGLSTGTFQTERLALPDVELIDAAAQPQRFKGALTQGHVVVINFNYTTCDTICPLGNVVMADLDAMLGPERAVRLLSITIDPARDTPDRMRAAAEEFGASARWRWLTGNPGEVKRLLAAFDADYANIVLHDPMFLVGRVEDGRFYRSLSMPEAGDLKKIIDAMDS</sequence>